<dbReference type="InterPro" id="IPR008271">
    <property type="entry name" value="Ser/Thr_kinase_AS"/>
</dbReference>
<dbReference type="GO" id="GO:0007166">
    <property type="term" value="P:cell surface receptor signaling pathway"/>
    <property type="evidence" value="ECO:0007669"/>
    <property type="project" value="InterPro"/>
</dbReference>
<evidence type="ECO:0000256" key="4">
    <source>
        <dbReference type="ARBA" id="ARBA00022692"/>
    </source>
</evidence>
<evidence type="ECO:0000256" key="12">
    <source>
        <dbReference type="ARBA" id="ARBA00023180"/>
    </source>
</evidence>
<proteinExistence type="predicted"/>
<comment type="subcellular location">
    <subcellularLocation>
        <location evidence="1">Membrane</location>
        <topology evidence="1">Single-pass type I membrane protein</topology>
    </subcellularLocation>
</comment>
<dbReference type="AlphaFoldDB" id="A0A4D6NT52"/>
<accession>A0A4D6NT52</accession>
<keyword evidence="2" id="KW-0723">Serine/threonine-protein kinase</keyword>
<keyword evidence="6" id="KW-0547">Nucleotide-binding</keyword>
<keyword evidence="18" id="KW-1185">Reference proteome</keyword>
<feature type="signal peptide" evidence="15">
    <location>
        <begin position="1"/>
        <end position="22"/>
    </location>
</feature>
<keyword evidence="7 17" id="KW-0418">Kinase</keyword>
<dbReference type="InterPro" id="IPR025287">
    <property type="entry name" value="WAK_GUB"/>
</dbReference>
<evidence type="ECO:0000256" key="7">
    <source>
        <dbReference type="ARBA" id="ARBA00022777"/>
    </source>
</evidence>
<dbReference type="Gene3D" id="3.30.200.20">
    <property type="entry name" value="Phosphorylase Kinase, domain 1"/>
    <property type="match status" value="2"/>
</dbReference>
<feature type="chain" id="PRO_5020024787" evidence="15">
    <location>
        <begin position="23"/>
        <end position="1015"/>
    </location>
</feature>
<keyword evidence="17" id="KW-0675">Receptor</keyword>
<dbReference type="FunFam" id="3.30.200.20:FF:000043">
    <property type="entry name" value="Wall-associated receptor kinase 2"/>
    <property type="match status" value="2"/>
</dbReference>
<dbReference type="PANTHER" id="PTHR27005:SF511">
    <property type="entry name" value="WALL-ASSOCIATED RECEPTOR KINASE 1-RELATED"/>
    <property type="match status" value="1"/>
</dbReference>
<evidence type="ECO:0000259" key="16">
    <source>
        <dbReference type="PROSITE" id="PS50011"/>
    </source>
</evidence>
<evidence type="ECO:0000256" key="9">
    <source>
        <dbReference type="ARBA" id="ARBA00022989"/>
    </source>
</evidence>
<dbReference type="InterPro" id="IPR001245">
    <property type="entry name" value="Ser-Thr/Tyr_kinase_cat_dom"/>
</dbReference>
<sequence>MGFHLNQRLLLVILTAAAAAAAEQKCPTKCGNVNIPFPFGLTELCSLNTSFLITCNKTLSQPIPFLKIDPRVRVLDISLDGQLHVSLPVATSCVDNKTGESYNEVIFIMFDRPFHLSSKQNKLTVLGADTAGVVYDQDSRSKTRYAPTSCVSLNTTIYNNTHEDSCSGTFCCETPIQHRLSEFAYISASNIFDDNYTKPCGYAFLVKEGAYNFSMADLTNFNRSNMFPVVVDWAVGNTCIDAQKNASSYACRYSGSNELTKIFTVEELKDATNNFSQEMVIGEGGEGTVYKGILPYNRTVAIKKSRISNPNQIEHFINEVILLCQINHRNVVKLLGCCLETEVPLLVYEFVPNGTVYDHLHDQTKSLRLTWKRRLQIAVETSGALAYLHSATNAPIVHRDVKTSNILLDHNLTAKVSDFGASKIIPLDRSQLTTLVMGTLGYLDPQYFHSSQLTEKSDVYSFGVVLVELLTGEKALSFERPEAHRNLAVHFHSSMNEGGLLNIVDSRIIDEANVEQLTDVANIARHCLRLKGEERPTMREVAMELEGINIVEKHQWEKVNLSSEETETLLKATPSSSFSVDGVNRRSMHSGSDTLNRISLSLTSVSGSILALLGGTLCLYCTLKKRKLNKLKEHFFQLNGGLLLQQQIGRFCGSNELTKVFTVEELKEATNNFSEEMVLGAGGEGTVYKGILPDNRIVAIKKSRISNPNQIEHFINEVILLCQINHRNVVKLLGCCLETEVPLLVYEFVPNGTVYDHLHDQTKSFRLTWKRRLQIAVETGGALAYLHSATHAPIVHRDVKTSNILLDHNLTAKVSDFGASKIIPLDRSQLTTLVMGTLGYLDPQYFHSSQLTEKSDVYSFGVVLVELLTGEKALCFERPEAYRNLAVHFLSSMNEGRLLDIVDSRIMDEANVEQLMDVANIASHCLRLKGEERPTMREVAMGLEEINIEEKHQWEKVNLSSEDTEKVNLSLEDTEKVNLSSSSFSVDGVSRKSRKSMHSGSDILNRISLSLTSGR</sequence>
<feature type="domain" description="Protein kinase" evidence="16">
    <location>
        <begin position="275"/>
        <end position="557"/>
    </location>
</feature>
<dbReference type="InterPro" id="IPR011009">
    <property type="entry name" value="Kinase-like_dom_sf"/>
</dbReference>
<evidence type="ECO:0000256" key="15">
    <source>
        <dbReference type="SAM" id="SignalP"/>
    </source>
</evidence>
<feature type="domain" description="Protein kinase" evidence="16">
    <location>
        <begin position="673"/>
        <end position="955"/>
    </location>
</feature>
<dbReference type="GO" id="GO:0030247">
    <property type="term" value="F:polysaccharide binding"/>
    <property type="evidence" value="ECO:0007669"/>
    <property type="project" value="InterPro"/>
</dbReference>
<keyword evidence="4" id="KW-0812">Transmembrane</keyword>
<dbReference type="InterPro" id="IPR045274">
    <property type="entry name" value="WAK-like"/>
</dbReference>
<evidence type="ECO:0000256" key="3">
    <source>
        <dbReference type="ARBA" id="ARBA00022679"/>
    </source>
</evidence>
<dbReference type="SUPFAM" id="SSF56112">
    <property type="entry name" value="Protein kinase-like (PK-like)"/>
    <property type="match status" value="2"/>
</dbReference>
<dbReference type="CDD" id="cd14066">
    <property type="entry name" value="STKc_IRAK"/>
    <property type="match status" value="2"/>
</dbReference>
<dbReference type="Proteomes" id="UP000501690">
    <property type="component" value="Linkage Group LG11"/>
</dbReference>
<comment type="catalytic activity">
    <reaction evidence="14">
        <text>L-threonyl-[protein] + ATP = O-phospho-L-threonyl-[protein] + ADP + H(+)</text>
        <dbReference type="Rhea" id="RHEA:46608"/>
        <dbReference type="Rhea" id="RHEA-COMP:11060"/>
        <dbReference type="Rhea" id="RHEA-COMP:11605"/>
        <dbReference type="ChEBI" id="CHEBI:15378"/>
        <dbReference type="ChEBI" id="CHEBI:30013"/>
        <dbReference type="ChEBI" id="CHEBI:30616"/>
        <dbReference type="ChEBI" id="CHEBI:61977"/>
        <dbReference type="ChEBI" id="CHEBI:456216"/>
    </reaction>
</comment>
<dbReference type="FunFam" id="1.10.510.10:FF:000084">
    <property type="entry name" value="Wall-associated receptor kinase 2"/>
    <property type="match status" value="2"/>
</dbReference>
<keyword evidence="9" id="KW-1133">Transmembrane helix</keyword>
<comment type="catalytic activity">
    <reaction evidence="13">
        <text>L-seryl-[protein] + ATP = O-phospho-L-seryl-[protein] + ADP + H(+)</text>
        <dbReference type="Rhea" id="RHEA:17989"/>
        <dbReference type="Rhea" id="RHEA-COMP:9863"/>
        <dbReference type="Rhea" id="RHEA-COMP:11604"/>
        <dbReference type="ChEBI" id="CHEBI:15378"/>
        <dbReference type="ChEBI" id="CHEBI:29999"/>
        <dbReference type="ChEBI" id="CHEBI:30616"/>
        <dbReference type="ChEBI" id="CHEBI:83421"/>
        <dbReference type="ChEBI" id="CHEBI:456216"/>
    </reaction>
</comment>
<dbReference type="GO" id="GO:0005886">
    <property type="term" value="C:plasma membrane"/>
    <property type="evidence" value="ECO:0007669"/>
    <property type="project" value="TreeGrafter"/>
</dbReference>
<evidence type="ECO:0000256" key="2">
    <source>
        <dbReference type="ARBA" id="ARBA00022527"/>
    </source>
</evidence>
<evidence type="ECO:0000256" key="1">
    <source>
        <dbReference type="ARBA" id="ARBA00004479"/>
    </source>
</evidence>
<dbReference type="PANTHER" id="PTHR27005">
    <property type="entry name" value="WALL-ASSOCIATED RECEPTOR KINASE-LIKE 21"/>
    <property type="match status" value="1"/>
</dbReference>
<keyword evidence="12" id="KW-0325">Glycoprotein</keyword>
<keyword evidence="11" id="KW-1015">Disulfide bond</keyword>
<evidence type="ECO:0000256" key="5">
    <source>
        <dbReference type="ARBA" id="ARBA00022729"/>
    </source>
</evidence>
<keyword evidence="8" id="KW-0067">ATP-binding</keyword>
<dbReference type="PROSITE" id="PS50011">
    <property type="entry name" value="PROTEIN_KINASE_DOM"/>
    <property type="match status" value="2"/>
</dbReference>
<dbReference type="SMART" id="SM00220">
    <property type="entry name" value="S_TKc"/>
    <property type="match status" value="2"/>
</dbReference>
<evidence type="ECO:0000313" key="18">
    <source>
        <dbReference type="Proteomes" id="UP000501690"/>
    </source>
</evidence>
<protein>
    <submittedName>
        <fullName evidence="17">Interleukin-1 receptor-associated kinase 4</fullName>
    </submittedName>
</protein>
<keyword evidence="5 15" id="KW-0732">Signal</keyword>
<evidence type="ECO:0000256" key="8">
    <source>
        <dbReference type="ARBA" id="ARBA00022840"/>
    </source>
</evidence>
<dbReference type="GO" id="GO:0005524">
    <property type="term" value="F:ATP binding"/>
    <property type="evidence" value="ECO:0007669"/>
    <property type="project" value="UniProtKB-KW"/>
</dbReference>
<keyword evidence="3" id="KW-0808">Transferase</keyword>
<evidence type="ECO:0000256" key="10">
    <source>
        <dbReference type="ARBA" id="ARBA00023136"/>
    </source>
</evidence>
<dbReference type="Pfam" id="PF13947">
    <property type="entry name" value="GUB_WAK_bind"/>
    <property type="match status" value="1"/>
</dbReference>
<evidence type="ECO:0000256" key="6">
    <source>
        <dbReference type="ARBA" id="ARBA00022741"/>
    </source>
</evidence>
<evidence type="ECO:0000256" key="13">
    <source>
        <dbReference type="ARBA" id="ARBA00047558"/>
    </source>
</evidence>
<evidence type="ECO:0000313" key="17">
    <source>
        <dbReference type="EMBL" id="QCE15699.1"/>
    </source>
</evidence>
<organism evidence="17 18">
    <name type="scientific">Vigna unguiculata</name>
    <name type="common">Cowpea</name>
    <dbReference type="NCBI Taxonomy" id="3917"/>
    <lineage>
        <taxon>Eukaryota</taxon>
        <taxon>Viridiplantae</taxon>
        <taxon>Streptophyta</taxon>
        <taxon>Embryophyta</taxon>
        <taxon>Tracheophyta</taxon>
        <taxon>Spermatophyta</taxon>
        <taxon>Magnoliopsida</taxon>
        <taxon>eudicotyledons</taxon>
        <taxon>Gunneridae</taxon>
        <taxon>Pentapetalae</taxon>
        <taxon>rosids</taxon>
        <taxon>fabids</taxon>
        <taxon>Fabales</taxon>
        <taxon>Fabaceae</taxon>
        <taxon>Papilionoideae</taxon>
        <taxon>50 kb inversion clade</taxon>
        <taxon>NPAAA clade</taxon>
        <taxon>indigoferoid/millettioid clade</taxon>
        <taxon>Phaseoleae</taxon>
        <taxon>Vigna</taxon>
    </lineage>
</organism>
<evidence type="ECO:0000256" key="14">
    <source>
        <dbReference type="ARBA" id="ARBA00047951"/>
    </source>
</evidence>
<dbReference type="Pfam" id="PF07714">
    <property type="entry name" value="PK_Tyr_Ser-Thr"/>
    <property type="match status" value="2"/>
</dbReference>
<dbReference type="PROSITE" id="PS00108">
    <property type="entry name" value="PROTEIN_KINASE_ST"/>
    <property type="match status" value="2"/>
</dbReference>
<keyword evidence="10" id="KW-0472">Membrane</keyword>
<dbReference type="GO" id="GO:0004674">
    <property type="term" value="F:protein serine/threonine kinase activity"/>
    <property type="evidence" value="ECO:0007669"/>
    <property type="project" value="UniProtKB-KW"/>
</dbReference>
<evidence type="ECO:0000256" key="11">
    <source>
        <dbReference type="ARBA" id="ARBA00023157"/>
    </source>
</evidence>
<dbReference type="InterPro" id="IPR000719">
    <property type="entry name" value="Prot_kinase_dom"/>
</dbReference>
<name>A0A4D6NT52_VIGUN</name>
<dbReference type="EMBL" id="CP039355">
    <property type="protein sequence ID" value="QCE15699.1"/>
    <property type="molecule type" value="Genomic_DNA"/>
</dbReference>
<dbReference type="Gene3D" id="1.10.510.10">
    <property type="entry name" value="Transferase(Phosphotransferase) domain 1"/>
    <property type="match status" value="2"/>
</dbReference>
<gene>
    <name evidence="17" type="ORF">DEO72_LG11g2711</name>
</gene>
<reference evidence="17 18" key="1">
    <citation type="submission" date="2019-04" db="EMBL/GenBank/DDBJ databases">
        <title>An improved genome assembly and genetic linkage map for asparagus bean, Vigna unguiculata ssp. sesquipedialis.</title>
        <authorList>
            <person name="Xia Q."/>
            <person name="Zhang R."/>
            <person name="Dong Y."/>
        </authorList>
    </citation>
    <scope>NUCLEOTIDE SEQUENCE [LARGE SCALE GENOMIC DNA]</scope>
    <source>
        <tissue evidence="17">Leaf</tissue>
    </source>
</reference>